<keyword evidence="12 19" id="KW-0472">Membrane</keyword>
<evidence type="ECO:0000256" key="9">
    <source>
        <dbReference type="ARBA" id="ARBA00022840"/>
    </source>
</evidence>
<dbReference type="InterPro" id="IPR036945">
    <property type="entry name" value="DAGK_sf"/>
</dbReference>
<dbReference type="GO" id="GO:0046872">
    <property type="term" value="F:metal ion binding"/>
    <property type="evidence" value="ECO:0007669"/>
    <property type="project" value="UniProtKB-KW"/>
</dbReference>
<dbReference type="CDD" id="cd14265">
    <property type="entry name" value="UDPK_IM_like"/>
    <property type="match status" value="1"/>
</dbReference>
<protein>
    <submittedName>
        <fullName evidence="20">Diacylglycerol kinase family protein</fullName>
        <ecNumber evidence="20">2.7.1.-</ecNumber>
    </submittedName>
</protein>
<evidence type="ECO:0000256" key="17">
    <source>
        <dbReference type="PIRSR" id="PIRSR600829-3"/>
    </source>
</evidence>
<dbReference type="EC" id="2.7.1.-" evidence="20"/>
<name>A0AAJ2NLG7_ALKPS</name>
<organism evidence="20 21">
    <name type="scientific">Alkalihalophilus pseudofirmus</name>
    <name type="common">Bacillus pseudofirmus</name>
    <dbReference type="NCBI Taxonomy" id="79885"/>
    <lineage>
        <taxon>Bacteria</taxon>
        <taxon>Bacillati</taxon>
        <taxon>Bacillota</taxon>
        <taxon>Bacilli</taxon>
        <taxon>Bacillales</taxon>
        <taxon>Bacillaceae</taxon>
        <taxon>Alkalihalophilus</taxon>
    </lineage>
</organism>
<dbReference type="Proteomes" id="UP001285636">
    <property type="component" value="Unassembled WGS sequence"/>
</dbReference>
<dbReference type="EMBL" id="JAWJAY010000001">
    <property type="protein sequence ID" value="MDV2883983.1"/>
    <property type="molecule type" value="Genomic_DNA"/>
</dbReference>
<keyword evidence="18" id="KW-0479">Metal-binding</keyword>
<reference evidence="20" key="1">
    <citation type="submission" date="2023-10" db="EMBL/GenBank/DDBJ databases">
        <title>Screening of Alkalihalophilus pseudofirmusBZ-TG-HK211 and Its Alleviation of Salt Stress on Rapeseed Growth.</title>
        <authorList>
            <person name="Zhao B."/>
            <person name="Guo T."/>
        </authorList>
    </citation>
    <scope>NUCLEOTIDE SEQUENCE</scope>
    <source>
        <strain evidence="20">BZ-TG-HK211</strain>
    </source>
</reference>
<dbReference type="AlphaFoldDB" id="A0AAJ2NLG7"/>
<accession>A0AAJ2NLG7</accession>
<evidence type="ECO:0000256" key="15">
    <source>
        <dbReference type="PIRSR" id="PIRSR600829-1"/>
    </source>
</evidence>
<comment type="subcellular location">
    <subcellularLocation>
        <location evidence="1">Cell membrane</location>
        <topology evidence="1">Multi-pass membrane protein</topology>
    </subcellularLocation>
</comment>
<dbReference type="InterPro" id="IPR000829">
    <property type="entry name" value="DAGK"/>
</dbReference>
<comment type="caution">
    <text evidence="20">The sequence shown here is derived from an EMBL/GenBank/DDBJ whole genome shotgun (WGS) entry which is preliminary data.</text>
</comment>
<feature type="binding site" evidence="18">
    <location>
        <position position="80"/>
    </location>
    <ligand>
        <name>a divalent metal cation</name>
        <dbReference type="ChEBI" id="CHEBI:60240"/>
    </ligand>
</feature>
<evidence type="ECO:0000256" key="10">
    <source>
        <dbReference type="ARBA" id="ARBA00022989"/>
    </source>
</evidence>
<feature type="transmembrane region" description="Helical" evidence="19">
    <location>
        <begin position="35"/>
        <end position="53"/>
    </location>
</feature>
<keyword evidence="14" id="KW-1208">Phospholipid metabolism</keyword>
<keyword evidence="5 20" id="KW-0808">Transferase</keyword>
<evidence type="ECO:0000256" key="6">
    <source>
        <dbReference type="ARBA" id="ARBA00022692"/>
    </source>
</evidence>
<feature type="binding site" evidence="17">
    <location>
        <position position="80"/>
    </location>
    <ligand>
        <name>ATP</name>
        <dbReference type="ChEBI" id="CHEBI:30616"/>
    </ligand>
</feature>
<keyword evidence="6 19" id="KW-0812">Transmembrane</keyword>
<evidence type="ECO:0000256" key="8">
    <source>
        <dbReference type="ARBA" id="ARBA00022777"/>
    </source>
</evidence>
<feature type="binding site" evidence="17">
    <location>
        <position position="20"/>
    </location>
    <ligand>
        <name>ATP</name>
        <dbReference type="ChEBI" id="CHEBI:30616"/>
    </ligand>
</feature>
<comment type="similarity">
    <text evidence="2">Belongs to the bacterial diacylglycerol kinase family.</text>
</comment>
<feature type="binding site" evidence="18">
    <location>
        <position position="32"/>
    </location>
    <ligand>
        <name>a divalent metal cation</name>
        <dbReference type="ChEBI" id="CHEBI:60240"/>
    </ligand>
</feature>
<dbReference type="RefSeq" id="WP_012958147.1">
    <property type="nucleotide sequence ID" value="NZ_CP117835.1"/>
</dbReference>
<evidence type="ECO:0000256" key="18">
    <source>
        <dbReference type="PIRSR" id="PIRSR600829-4"/>
    </source>
</evidence>
<dbReference type="PANTHER" id="PTHR34299">
    <property type="entry name" value="DIACYLGLYCEROL KINASE"/>
    <property type="match status" value="1"/>
</dbReference>
<feature type="active site" description="Proton acceptor" evidence="15">
    <location>
        <position position="73"/>
    </location>
</feature>
<evidence type="ECO:0000256" key="13">
    <source>
        <dbReference type="ARBA" id="ARBA00023209"/>
    </source>
</evidence>
<feature type="binding site" evidence="17">
    <location>
        <begin position="89"/>
        <end position="91"/>
    </location>
    <ligand>
        <name>ATP</name>
        <dbReference type="ChEBI" id="CHEBI:30616"/>
    </ligand>
</feature>
<dbReference type="GO" id="GO:0005886">
    <property type="term" value="C:plasma membrane"/>
    <property type="evidence" value="ECO:0007669"/>
    <property type="project" value="UniProtKB-SubCell"/>
</dbReference>
<feature type="transmembrane region" description="Helical" evidence="19">
    <location>
        <begin position="59"/>
        <end position="79"/>
    </location>
</feature>
<dbReference type="InterPro" id="IPR033717">
    <property type="entry name" value="UDPK"/>
</dbReference>
<proteinExistence type="inferred from homology"/>
<keyword evidence="13" id="KW-0594">Phospholipid biosynthesis</keyword>
<dbReference type="GO" id="GO:0016301">
    <property type="term" value="F:kinase activity"/>
    <property type="evidence" value="ECO:0007669"/>
    <property type="project" value="UniProtKB-KW"/>
</dbReference>
<keyword evidence="7 17" id="KW-0547">Nucleotide-binding</keyword>
<evidence type="ECO:0000256" key="1">
    <source>
        <dbReference type="ARBA" id="ARBA00004651"/>
    </source>
</evidence>
<keyword evidence="18" id="KW-0460">Magnesium</keyword>
<feature type="binding site" evidence="17">
    <location>
        <position position="32"/>
    </location>
    <ligand>
        <name>ATP</name>
        <dbReference type="ChEBI" id="CHEBI:30616"/>
    </ligand>
</feature>
<sequence>MGLQDRNKRGFTRLLRSFGYAYQGLRHVFVNEQNMQVHVSLAAFVILLAFWLDLTRLEWLFLLVIISGIFALEIMNTAIERTVDLVTEEYHPIAKRAKDVAASAVFVYSIFAVIMGIILFGPHLLEKFL</sequence>
<dbReference type="PANTHER" id="PTHR34299:SF1">
    <property type="entry name" value="DIACYLGLYCEROL KINASE"/>
    <property type="match status" value="1"/>
</dbReference>
<dbReference type="GO" id="GO:0005524">
    <property type="term" value="F:ATP binding"/>
    <property type="evidence" value="ECO:0007669"/>
    <property type="project" value="UniProtKB-KW"/>
</dbReference>
<keyword evidence="8 20" id="KW-0418">Kinase</keyword>
<keyword evidence="3" id="KW-1003">Cell membrane</keyword>
<evidence type="ECO:0000256" key="7">
    <source>
        <dbReference type="ARBA" id="ARBA00022741"/>
    </source>
</evidence>
<gene>
    <name evidence="20" type="ORF">RYX45_02230</name>
</gene>
<dbReference type="Gene3D" id="1.10.287.3610">
    <property type="match status" value="1"/>
</dbReference>
<feature type="binding site" evidence="17">
    <location>
        <position position="13"/>
    </location>
    <ligand>
        <name>ATP</name>
        <dbReference type="ChEBI" id="CHEBI:30616"/>
    </ligand>
</feature>
<evidence type="ECO:0000313" key="20">
    <source>
        <dbReference type="EMBL" id="MDV2883983.1"/>
    </source>
</evidence>
<evidence type="ECO:0000313" key="21">
    <source>
        <dbReference type="Proteomes" id="UP001285636"/>
    </source>
</evidence>
<evidence type="ECO:0000256" key="11">
    <source>
        <dbReference type="ARBA" id="ARBA00023098"/>
    </source>
</evidence>
<feature type="binding site" evidence="16">
    <location>
        <position position="73"/>
    </location>
    <ligand>
        <name>substrate</name>
    </ligand>
</feature>
<keyword evidence="9 17" id="KW-0067">ATP-binding</keyword>
<feature type="binding site" evidence="16">
    <location>
        <position position="13"/>
    </location>
    <ligand>
        <name>substrate</name>
    </ligand>
</feature>
<evidence type="ECO:0000256" key="5">
    <source>
        <dbReference type="ARBA" id="ARBA00022679"/>
    </source>
</evidence>
<evidence type="ECO:0000256" key="3">
    <source>
        <dbReference type="ARBA" id="ARBA00022475"/>
    </source>
</evidence>
<evidence type="ECO:0000256" key="2">
    <source>
        <dbReference type="ARBA" id="ARBA00005967"/>
    </source>
</evidence>
<evidence type="ECO:0000256" key="4">
    <source>
        <dbReference type="ARBA" id="ARBA00022516"/>
    </source>
</evidence>
<evidence type="ECO:0000256" key="16">
    <source>
        <dbReference type="PIRSR" id="PIRSR600829-2"/>
    </source>
</evidence>
<keyword evidence="4" id="KW-0444">Lipid biosynthesis</keyword>
<dbReference type="GO" id="GO:0008654">
    <property type="term" value="P:phospholipid biosynthetic process"/>
    <property type="evidence" value="ECO:0007669"/>
    <property type="project" value="UniProtKB-KW"/>
</dbReference>
<keyword evidence="11" id="KW-0443">Lipid metabolism</keyword>
<keyword evidence="10 19" id="KW-1133">Transmembrane helix</keyword>
<comment type="cofactor">
    <cofactor evidence="18">
        <name>Mg(2+)</name>
        <dbReference type="ChEBI" id="CHEBI:18420"/>
    </cofactor>
    <text evidence="18">Mn(2+), Zn(2+), Cd(2+) and Co(2+) support activity to lesser extents.</text>
</comment>
<evidence type="ECO:0000256" key="19">
    <source>
        <dbReference type="SAM" id="Phobius"/>
    </source>
</evidence>
<evidence type="ECO:0000256" key="12">
    <source>
        <dbReference type="ARBA" id="ARBA00023136"/>
    </source>
</evidence>
<dbReference type="Pfam" id="PF01219">
    <property type="entry name" value="DAGK_prokar"/>
    <property type="match status" value="1"/>
</dbReference>
<evidence type="ECO:0000256" key="14">
    <source>
        <dbReference type="ARBA" id="ARBA00023264"/>
    </source>
</evidence>
<feature type="transmembrane region" description="Helical" evidence="19">
    <location>
        <begin position="100"/>
        <end position="120"/>
    </location>
</feature>
<feature type="binding site" evidence="17">
    <location>
        <begin position="98"/>
        <end position="99"/>
    </location>
    <ligand>
        <name>ATP</name>
        <dbReference type="ChEBI" id="CHEBI:30616"/>
    </ligand>
</feature>
<dbReference type="PROSITE" id="PS01069">
    <property type="entry name" value="DAGK_PROKAR"/>
    <property type="match status" value="1"/>
</dbReference>